<dbReference type="PROSITE" id="PS51257">
    <property type="entry name" value="PROKAR_LIPOPROTEIN"/>
    <property type="match status" value="1"/>
</dbReference>
<comment type="caution">
    <text evidence="1">The sequence shown here is derived from an EMBL/GenBank/DDBJ whole genome shotgun (WGS) entry which is preliminary data.</text>
</comment>
<gene>
    <name evidence="1" type="ORF">ES677_11755</name>
</gene>
<organism evidence="1 2">
    <name type="scientific">Bizionia gelidisalsuginis</name>
    <dbReference type="NCBI Taxonomy" id="291188"/>
    <lineage>
        <taxon>Bacteria</taxon>
        <taxon>Pseudomonadati</taxon>
        <taxon>Bacteroidota</taxon>
        <taxon>Flavobacteriia</taxon>
        <taxon>Flavobacteriales</taxon>
        <taxon>Flavobacteriaceae</taxon>
        <taxon>Bizionia</taxon>
    </lineage>
</organism>
<reference evidence="1 2" key="1">
    <citation type="submission" date="2019-08" db="EMBL/GenBank/DDBJ databases">
        <title>Genomes of Antarctic Bizionia species.</title>
        <authorList>
            <person name="Bowman J.P."/>
        </authorList>
    </citation>
    <scope>NUCLEOTIDE SEQUENCE [LARGE SCALE GENOMIC DNA]</scope>
    <source>
        <strain evidence="1 2">IC164</strain>
    </source>
</reference>
<proteinExistence type="predicted"/>
<accession>A0ABY3M8T1</accession>
<keyword evidence="2" id="KW-1185">Reference proteome</keyword>
<sequence length="159" mass="18030">MKKALIFLLFVSVYSCNYFEAEKIASEDILNEELKTFNWNTVDAYPAFASCESLTTKGDRKHCFENTLASHIANSFLEQRFIVTQTISDTVVLEFTISEKGVLALNHIRVDSLTAHEIPSIKKILQESLETLPDIYPAIKRDQPVKTTFTIPLILSVNE</sequence>
<dbReference type="RefSeq" id="WP_148381360.1">
    <property type="nucleotide sequence ID" value="NZ_VSKN01000017.1"/>
</dbReference>
<evidence type="ECO:0000313" key="1">
    <source>
        <dbReference type="EMBL" id="TYC10606.1"/>
    </source>
</evidence>
<evidence type="ECO:0000313" key="2">
    <source>
        <dbReference type="Proteomes" id="UP000323621"/>
    </source>
</evidence>
<protein>
    <recommendedName>
        <fullName evidence="3">TonB C-terminal domain-containing protein</fullName>
    </recommendedName>
</protein>
<evidence type="ECO:0008006" key="3">
    <source>
        <dbReference type="Google" id="ProtNLM"/>
    </source>
</evidence>
<name>A0ABY3M8T1_9FLAO</name>
<dbReference type="EMBL" id="VSKN01000017">
    <property type="protein sequence ID" value="TYC10606.1"/>
    <property type="molecule type" value="Genomic_DNA"/>
</dbReference>
<dbReference type="Proteomes" id="UP000323621">
    <property type="component" value="Unassembled WGS sequence"/>
</dbReference>